<dbReference type="AlphaFoldDB" id="A0A177CAI9"/>
<organism evidence="7 8">
    <name type="scientific">Paraphaeosphaeria sporulosa</name>
    <dbReference type="NCBI Taxonomy" id="1460663"/>
    <lineage>
        <taxon>Eukaryota</taxon>
        <taxon>Fungi</taxon>
        <taxon>Dikarya</taxon>
        <taxon>Ascomycota</taxon>
        <taxon>Pezizomycotina</taxon>
        <taxon>Dothideomycetes</taxon>
        <taxon>Pleosporomycetidae</taxon>
        <taxon>Pleosporales</taxon>
        <taxon>Massarineae</taxon>
        <taxon>Didymosphaeriaceae</taxon>
        <taxon>Paraphaeosphaeria</taxon>
    </lineage>
</organism>
<sequence>MEETGAGEEHREFKTFRVKELHPTFGAEIEGVNFPSPSEEQFQEILAAMAKYGVCVFRKTGMDDTAHVEFSRRMGELDDIRPYITAGRKMRYKYYELFDAGNVDEDGNVIDPNSPKAQYQRGNTLFHVDSSFNPRRASFSLLRAYELPPPGHGGNTDFADSRTAFDELPEPLKSELLEKDYVAAHCMAHSRKVAAPEFFKDLDVTTQPMHLHRIAQKHEPSGRMNLYIAAHAHHVEGLDAARSDALLKQLLDHTTQEKYRTSIPWENQTDMIIWDNTCVLHRAGSGTFAGKFKRDLRRTTVHDASSTAWGLNDPNISRRPGFSLGVSNQGPQPVAT</sequence>
<dbReference type="STRING" id="1460663.A0A177CAI9"/>
<keyword evidence="2" id="KW-0479">Metal-binding</keyword>
<evidence type="ECO:0000256" key="4">
    <source>
        <dbReference type="ARBA" id="ARBA00023002"/>
    </source>
</evidence>
<evidence type="ECO:0000259" key="6">
    <source>
        <dbReference type="Pfam" id="PF02668"/>
    </source>
</evidence>
<evidence type="ECO:0000313" key="8">
    <source>
        <dbReference type="Proteomes" id="UP000077069"/>
    </source>
</evidence>
<keyword evidence="4" id="KW-0560">Oxidoreductase</keyword>
<keyword evidence="8" id="KW-1185">Reference proteome</keyword>
<gene>
    <name evidence="7" type="ORF">CC84DRAFT_1147301</name>
</gene>
<dbReference type="SUPFAM" id="SSF51197">
    <property type="entry name" value="Clavaminate synthase-like"/>
    <property type="match status" value="1"/>
</dbReference>
<comment type="similarity">
    <text evidence="1">Belongs to the TfdA dioxygenase family.</text>
</comment>
<dbReference type="PANTHER" id="PTHR43779:SF3">
    <property type="entry name" value="(3R)-3-[(CARBOXYMETHYL)AMINO]FATTY ACID OXYGENASE_DECARBOXYLASE"/>
    <property type="match status" value="1"/>
</dbReference>
<protein>
    <submittedName>
        <fullName evidence="7">Alpha-ketoglutarate-dependent 2,4-dichlorophenoxyacetate dioxygenase</fullName>
    </submittedName>
</protein>
<dbReference type="InterPro" id="IPR003819">
    <property type="entry name" value="TauD/TfdA-like"/>
</dbReference>
<evidence type="ECO:0000256" key="2">
    <source>
        <dbReference type="ARBA" id="ARBA00022723"/>
    </source>
</evidence>
<dbReference type="Gene3D" id="3.60.130.10">
    <property type="entry name" value="Clavaminate synthase-like"/>
    <property type="match status" value="1"/>
</dbReference>
<dbReference type="RefSeq" id="XP_018034960.1">
    <property type="nucleotide sequence ID" value="XM_018176587.1"/>
</dbReference>
<feature type="domain" description="TauD/TfdA-like" evidence="6">
    <location>
        <begin position="18"/>
        <end position="300"/>
    </location>
</feature>
<name>A0A177CAI9_9PLEO</name>
<dbReference type="InParanoid" id="A0A177CAI9"/>
<dbReference type="GO" id="GO:0046872">
    <property type="term" value="F:metal ion binding"/>
    <property type="evidence" value="ECO:0007669"/>
    <property type="project" value="UniProtKB-KW"/>
</dbReference>
<dbReference type="GO" id="GO:0051213">
    <property type="term" value="F:dioxygenase activity"/>
    <property type="evidence" value="ECO:0007669"/>
    <property type="project" value="UniProtKB-KW"/>
</dbReference>
<proteinExistence type="inferred from homology"/>
<dbReference type="PANTHER" id="PTHR43779">
    <property type="entry name" value="DIOXYGENASE RV0097-RELATED"/>
    <property type="match status" value="1"/>
</dbReference>
<keyword evidence="3 7" id="KW-0223">Dioxygenase</keyword>
<reference evidence="7 8" key="1">
    <citation type="submission" date="2016-05" db="EMBL/GenBank/DDBJ databases">
        <title>Comparative analysis of secretome profiles of manganese(II)-oxidizing ascomycete fungi.</title>
        <authorList>
            <consortium name="DOE Joint Genome Institute"/>
            <person name="Zeiner C.A."/>
            <person name="Purvine S.O."/>
            <person name="Zink E.M."/>
            <person name="Wu S."/>
            <person name="Pasa-Tolic L."/>
            <person name="Chaput D.L."/>
            <person name="Haridas S."/>
            <person name="Grigoriev I.V."/>
            <person name="Santelli C.M."/>
            <person name="Hansel C.M."/>
        </authorList>
    </citation>
    <scope>NUCLEOTIDE SEQUENCE [LARGE SCALE GENOMIC DNA]</scope>
    <source>
        <strain evidence="7 8">AP3s5-JAC2a</strain>
    </source>
</reference>
<keyword evidence="5" id="KW-0408">Iron</keyword>
<evidence type="ECO:0000313" key="7">
    <source>
        <dbReference type="EMBL" id="OAG04595.1"/>
    </source>
</evidence>
<evidence type="ECO:0000256" key="5">
    <source>
        <dbReference type="ARBA" id="ARBA00023004"/>
    </source>
</evidence>
<dbReference type="Proteomes" id="UP000077069">
    <property type="component" value="Unassembled WGS sequence"/>
</dbReference>
<dbReference type="Pfam" id="PF02668">
    <property type="entry name" value="TauD"/>
    <property type="match status" value="1"/>
</dbReference>
<dbReference type="EMBL" id="KV441553">
    <property type="protein sequence ID" value="OAG04595.1"/>
    <property type="molecule type" value="Genomic_DNA"/>
</dbReference>
<dbReference type="InterPro" id="IPR042098">
    <property type="entry name" value="TauD-like_sf"/>
</dbReference>
<dbReference type="GeneID" id="28760073"/>
<evidence type="ECO:0000256" key="3">
    <source>
        <dbReference type="ARBA" id="ARBA00022964"/>
    </source>
</evidence>
<evidence type="ECO:0000256" key="1">
    <source>
        <dbReference type="ARBA" id="ARBA00005896"/>
    </source>
</evidence>
<dbReference type="InterPro" id="IPR051178">
    <property type="entry name" value="TfdA_dioxygenase"/>
</dbReference>
<accession>A0A177CAI9</accession>
<dbReference type="OrthoDB" id="5818554at2759"/>